<evidence type="ECO:0000259" key="18">
    <source>
        <dbReference type="PROSITE" id="PS52012"/>
    </source>
</evidence>
<feature type="disulfide bond" evidence="14">
    <location>
        <begin position="58"/>
        <end position="91"/>
    </location>
</feature>
<comment type="similarity">
    <text evidence="4">Belongs to the RBT5 family.</text>
</comment>
<dbReference type="Proteomes" id="UP001199106">
    <property type="component" value="Unassembled WGS sequence"/>
</dbReference>
<keyword evidence="5" id="KW-0964">Secreted</keyword>
<evidence type="ECO:0000256" key="12">
    <source>
        <dbReference type="ARBA" id="ARBA00023288"/>
    </source>
</evidence>
<name>A0AAD4IGM1_9PLEO</name>
<dbReference type="InterPro" id="IPR052337">
    <property type="entry name" value="SAT4-like"/>
</dbReference>
<dbReference type="InterPro" id="IPR008427">
    <property type="entry name" value="Extracellular_membr_CFEM_dom"/>
</dbReference>
<evidence type="ECO:0000256" key="17">
    <source>
        <dbReference type="SAM" id="SignalP"/>
    </source>
</evidence>
<feature type="transmembrane region" description="Helical" evidence="16">
    <location>
        <begin position="134"/>
        <end position="153"/>
    </location>
</feature>
<gene>
    <name evidence="19" type="ORF">G6011_04492</name>
</gene>
<dbReference type="InterPro" id="IPR049326">
    <property type="entry name" value="Rhodopsin_dom_fungi"/>
</dbReference>
<evidence type="ECO:0000313" key="20">
    <source>
        <dbReference type="Proteomes" id="UP001199106"/>
    </source>
</evidence>
<comment type="caution">
    <text evidence="14">Lacks conserved residue(s) required for the propagation of feature annotation.</text>
</comment>
<accession>A0AAD4IGM1</accession>
<comment type="caution">
    <text evidence="19">The sequence shown here is derived from an EMBL/GenBank/DDBJ whole genome shotgun (WGS) entry which is preliminary data.</text>
</comment>
<keyword evidence="9 16" id="KW-1133">Transmembrane helix</keyword>
<protein>
    <recommendedName>
        <fullName evidence="18">CFEM domain-containing protein</fullName>
    </recommendedName>
</protein>
<evidence type="ECO:0000256" key="10">
    <source>
        <dbReference type="ARBA" id="ARBA00023136"/>
    </source>
</evidence>
<sequence>MKGPLHLVLLLATWVSSGLAQDSDSLAVIAELPNCAQLCLVTAVVDSPCQLTNSTCICTNAKLQAAVEKCVVSSCTVRESLTTKNVTSAFCHAPIRSETRHLRISNILMCVVTVSCTILRLAYQRYFSVAGLGWDDCTVAVAVLVSIPSVIIIDRGMLTNGIGVDLWTVPFDHLENFVRWLYTITLLYFIQSAMVKITLILFFLRIFQRRRTVQLLWGTIAFIVVWTIAFFIPSSFPCLPLTDYWTAWDKAKPTKCLNIYAVIWVHAIICIVVDIWMLSIPLYEVFHLQMTMMKKLSVALMFFVGTFVTVVSILRLRSLIAFGGTSNVTWEQTNVVLWSVYEINVGIICACMPALRLILIRAFPTVISTIQGSTQGSSKSHHGSRSRGTRGNVDTIGSAKSGKESVVDDPSTITYTRTFAVQHEENDDEEAELVHMEDFSKMAIRKRGDSYTSELSL</sequence>
<reference evidence="19" key="1">
    <citation type="submission" date="2021-07" db="EMBL/GenBank/DDBJ databases">
        <title>Genome Resource of American Ginseng Black Spot Pathogen Alternaria panax.</title>
        <authorList>
            <person name="Qiu C."/>
            <person name="Wang W."/>
            <person name="Liu Z."/>
        </authorList>
    </citation>
    <scope>NUCLEOTIDE SEQUENCE</scope>
    <source>
        <strain evidence="19">BNCC115425</strain>
    </source>
</reference>
<evidence type="ECO:0000256" key="16">
    <source>
        <dbReference type="SAM" id="Phobius"/>
    </source>
</evidence>
<dbReference type="GO" id="GO:0098552">
    <property type="term" value="C:side of membrane"/>
    <property type="evidence" value="ECO:0007669"/>
    <property type="project" value="UniProtKB-KW"/>
</dbReference>
<evidence type="ECO:0000256" key="11">
    <source>
        <dbReference type="ARBA" id="ARBA00023157"/>
    </source>
</evidence>
<evidence type="ECO:0000256" key="14">
    <source>
        <dbReference type="PROSITE-ProRule" id="PRU01356"/>
    </source>
</evidence>
<keyword evidence="10 16" id="KW-0472">Membrane</keyword>
<dbReference type="Pfam" id="PF05730">
    <property type="entry name" value="CFEM"/>
    <property type="match status" value="1"/>
</dbReference>
<feature type="chain" id="PRO_5042277638" description="CFEM domain-containing protein" evidence="17">
    <location>
        <begin position="21"/>
        <end position="457"/>
    </location>
</feature>
<evidence type="ECO:0000256" key="2">
    <source>
        <dbReference type="ARBA" id="ARBA00004589"/>
    </source>
</evidence>
<keyword evidence="6" id="KW-0325">Glycoprotein</keyword>
<evidence type="ECO:0000256" key="1">
    <source>
        <dbReference type="ARBA" id="ARBA00004141"/>
    </source>
</evidence>
<evidence type="ECO:0000313" key="19">
    <source>
        <dbReference type="EMBL" id="KAG9194457.1"/>
    </source>
</evidence>
<dbReference type="Pfam" id="PF20684">
    <property type="entry name" value="Fung_rhodopsin"/>
    <property type="match status" value="1"/>
</dbReference>
<evidence type="ECO:0000256" key="7">
    <source>
        <dbReference type="ARBA" id="ARBA00022692"/>
    </source>
</evidence>
<feature type="disulfide bond" evidence="14">
    <location>
        <begin position="49"/>
        <end position="56"/>
    </location>
</feature>
<feature type="transmembrane region" description="Helical" evidence="16">
    <location>
        <begin position="336"/>
        <end position="359"/>
    </location>
</feature>
<feature type="disulfide bond" evidence="14">
    <location>
        <begin position="35"/>
        <end position="75"/>
    </location>
</feature>
<feature type="domain" description="CFEM" evidence="18">
    <location>
        <begin position="7"/>
        <end position="118"/>
    </location>
</feature>
<feature type="transmembrane region" description="Helical" evidence="16">
    <location>
        <begin position="298"/>
        <end position="316"/>
    </location>
</feature>
<evidence type="ECO:0000256" key="13">
    <source>
        <dbReference type="ARBA" id="ARBA00038359"/>
    </source>
</evidence>
<dbReference type="PANTHER" id="PTHR33048:SF143">
    <property type="entry name" value="EXTRACELLULAR MEMBRANE PROTEIN CFEM DOMAIN-CONTAINING PROTEIN-RELATED"/>
    <property type="match status" value="1"/>
</dbReference>
<dbReference type="PANTHER" id="PTHR33048">
    <property type="entry name" value="PTH11-LIKE INTEGRAL MEMBRANE PROTEIN (AFU_ORTHOLOGUE AFUA_5G11245)"/>
    <property type="match status" value="1"/>
</dbReference>
<feature type="transmembrane region" description="Helical" evidence="16">
    <location>
        <begin position="215"/>
        <end position="237"/>
    </location>
</feature>
<feature type="transmembrane region" description="Helical" evidence="16">
    <location>
        <begin position="104"/>
        <end position="122"/>
    </location>
</feature>
<evidence type="ECO:0000256" key="8">
    <source>
        <dbReference type="ARBA" id="ARBA00022729"/>
    </source>
</evidence>
<dbReference type="GO" id="GO:0005576">
    <property type="term" value="C:extracellular region"/>
    <property type="evidence" value="ECO:0007669"/>
    <property type="project" value="UniProtKB-SubCell"/>
</dbReference>
<evidence type="ECO:0000256" key="5">
    <source>
        <dbReference type="ARBA" id="ARBA00022525"/>
    </source>
</evidence>
<evidence type="ECO:0000256" key="9">
    <source>
        <dbReference type="ARBA" id="ARBA00022989"/>
    </source>
</evidence>
<comment type="similarity">
    <text evidence="13">Belongs to the SAT4 family.</text>
</comment>
<organism evidence="19 20">
    <name type="scientific">Alternaria panax</name>
    <dbReference type="NCBI Taxonomy" id="48097"/>
    <lineage>
        <taxon>Eukaryota</taxon>
        <taxon>Fungi</taxon>
        <taxon>Dikarya</taxon>
        <taxon>Ascomycota</taxon>
        <taxon>Pezizomycotina</taxon>
        <taxon>Dothideomycetes</taxon>
        <taxon>Pleosporomycetidae</taxon>
        <taxon>Pleosporales</taxon>
        <taxon>Pleosporineae</taxon>
        <taxon>Pleosporaceae</taxon>
        <taxon>Alternaria</taxon>
        <taxon>Alternaria sect. Panax</taxon>
    </lineage>
</organism>
<keyword evidence="11 14" id="KW-1015">Disulfide bond</keyword>
<feature type="transmembrane region" description="Helical" evidence="16">
    <location>
        <begin position="257"/>
        <end position="277"/>
    </location>
</feature>
<proteinExistence type="inferred from homology"/>
<evidence type="ECO:0000256" key="15">
    <source>
        <dbReference type="SAM" id="MobiDB-lite"/>
    </source>
</evidence>
<evidence type="ECO:0000256" key="6">
    <source>
        <dbReference type="ARBA" id="ARBA00022622"/>
    </source>
</evidence>
<evidence type="ECO:0000256" key="4">
    <source>
        <dbReference type="ARBA" id="ARBA00010031"/>
    </source>
</evidence>
<evidence type="ECO:0000256" key="3">
    <source>
        <dbReference type="ARBA" id="ARBA00004613"/>
    </source>
</evidence>
<dbReference type="SMART" id="SM00747">
    <property type="entry name" value="CFEM"/>
    <property type="match status" value="1"/>
</dbReference>
<keyword evidence="6" id="KW-0336">GPI-anchor</keyword>
<keyword evidence="7 16" id="KW-0812">Transmembrane</keyword>
<feature type="signal peptide" evidence="17">
    <location>
        <begin position="1"/>
        <end position="20"/>
    </location>
</feature>
<feature type="disulfide bond" evidence="14">
    <location>
        <begin position="39"/>
        <end position="70"/>
    </location>
</feature>
<keyword evidence="20" id="KW-1185">Reference proteome</keyword>
<keyword evidence="8 17" id="KW-0732">Signal</keyword>
<dbReference type="AlphaFoldDB" id="A0AAD4IGM1"/>
<feature type="region of interest" description="Disordered" evidence="15">
    <location>
        <begin position="371"/>
        <end position="408"/>
    </location>
</feature>
<feature type="transmembrane region" description="Helical" evidence="16">
    <location>
        <begin position="180"/>
        <end position="203"/>
    </location>
</feature>
<feature type="compositionally biased region" description="Basic residues" evidence="15">
    <location>
        <begin position="379"/>
        <end position="388"/>
    </location>
</feature>
<keyword evidence="12" id="KW-0449">Lipoprotein</keyword>
<comment type="subcellular location">
    <subcellularLocation>
        <location evidence="2">Membrane</location>
        <topology evidence="2">Lipid-anchor</topology>
        <topology evidence="2">GPI-anchor</topology>
    </subcellularLocation>
    <subcellularLocation>
        <location evidence="1">Membrane</location>
        <topology evidence="1">Multi-pass membrane protein</topology>
    </subcellularLocation>
    <subcellularLocation>
        <location evidence="3">Secreted</location>
    </subcellularLocation>
</comment>
<dbReference type="PROSITE" id="PS52012">
    <property type="entry name" value="CFEM"/>
    <property type="match status" value="1"/>
</dbReference>
<dbReference type="EMBL" id="JAANER010000002">
    <property type="protein sequence ID" value="KAG9194457.1"/>
    <property type="molecule type" value="Genomic_DNA"/>
</dbReference>